<dbReference type="Proteomes" id="UP000036987">
    <property type="component" value="Unassembled WGS sequence"/>
</dbReference>
<dbReference type="GO" id="GO:0006952">
    <property type="term" value="P:defense response"/>
    <property type="evidence" value="ECO:0007669"/>
    <property type="project" value="UniProtKB-KW"/>
</dbReference>
<feature type="domain" description="AAA+ ATPase" evidence="4">
    <location>
        <begin position="173"/>
        <end position="314"/>
    </location>
</feature>
<name>A0A0K9NJ90_ZOSMR</name>
<organism evidence="5 6">
    <name type="scientific">Zostera marina</name>
    <name type="common">Eelgrass</name>
    <dbReference type="NCBI Taxonomy" id="29655"/>
    <lineage>
        <taxon>Eukaryota</taxon>
        <taxon>Viridiplantae</taxon>
        <taxon>Streptophyta</taxon>
        <taxon>Embryophyta</taxon>
        <taxon>Tracheophyta</taxon>
        <taxon>Spermatophyta</taxon>
        <taxon>Magnoliopsida</taxon>
        <taxon>Liliopsida</taxon>
        <taxon>Zosteraceae</taxon>
        <taxon>Zostera</taxon>
    </lineage>
</organism>
<evidence type="ECO:0000256" key="3">
    <source>
        <dbReference type="ARBA" id="ARBA00022840"/>
    </source>
</evidence>
<accession>A0A0K9NJ90</accession>
<proteinExistence type="inferred from homology"/>
<dbReference type="OrthoDB" id="786594at2759"/>
<evidence type="ECO:0000256" key="2">
    <source>
        <dbReference type="ARBA" id="ARBA00022821"/>
    </source>
</evidence>
<dbReference type="Gene3D" id="3.80.10.10">
    <property type="entry name" value="Ribonuclease Inhibitor"/>
    <property type="match status" value="3"/>
</dbReference>
<dbReference type="InterPro" id="IPR003593">
    <property type="entry name" value="AAA+_ATPase"/>
</dbReference>
<keyword evidence="3" id="KW-0547">Nucleotide-binding</keyword>
<dbReference type="GO" id="GO:0043531">
    <property type="term" value="F:ADP binding"/>
    <property type="evidence" value="ECO:0007669"/>
    <property type="project" value="InterPro"/>
</dbReference>
<evidence type="ECO:0000259" key="4">
    <source>
        <dbReference type="SMART" id="SM00382"/>
    </source>
</evidence>
<dbReference type="FunFam" id="3.40.50.300:FF:001091">
    <property type="entry name" value="Probable disease resistance protein At1g61300"/>
    <property type="match status" value="1"/>
</dbReference>
<reference evidence="6" key="1">
    <citation type="journal article" date="2016" name="Nature">
        <title>The genome of the seagrass Zostera marina reveals angiosperm adaptation to the sea.</title>
        <authorList>
            <person name="Olsen J.L."/>
            <person name="Rouze P."/>
            <person name="Verhelst B."/>
            <person name="Lin Y.-C."/>
            <person name="Bayer T."/>
            <person name="Collen J."/>
            <person name="Dattolo E."/>
            <person name="De Paoli E."/>
            <person name="Dittami S."/>
            <person name="Maumus F."/>
            <person name="Michel G."/>
            <person name="Kersting A."/>
            <person name="Lauritano C."/>
            <person name="Lohaus R."/>
            <person name="Toepel M."/>
            <person name="Tonon T."/>
            <person name="Vanneste K."/>
            <person name="Amirebrahimi M."/>
            <person name="Brakel J."/>
            <person name="Bostroem C."/>
            <person name="Chovatia M."/>
            <person name="Grimwood J."/>
            <person name="Jenkins J.W."/>
            <person name="Jueterbock A."/>
            <person name="Mraz A."/>
            <person name="Stam W.T."/>
            <person name="Tice H."/>
            <person name="Bornberg-Bauer E."/>
            <person name="Green P.J."/>
            <person name="Pearson G.A."/>
            <person name="Procaccini G."/>
            <person name="Duarte C.M."/>
            <person name="Schmutz J."/>
            <person name="Reusch T.B.H."/>
            <person name="Van de Peer Y."/>
        </authorList>
    </citation>
    <scope>NUCLEOTIDE SEQUENCE [LARGE SCALE GENOMIC DNA]</scope>
    <source>
        <strain evidence="6">cv. Finnish</strain>
    </source>
</reference>
<keyword evidence="6" id="KW-1185">Reference proteome</keyword>
<dbReference type="InterPro" id="IPR032675">
    <property type="entry name" value="LRR_dom_sf"/>
</dbReference>
<gene>
    <name evidence="5" type="ORF">ZOSMA_90G00040</name>
</gene>
<keyword evidence="3" id="KW-0067">ATP-binding</keyword>
<dbReference type="Gene3D" id="3.40.50.300">
    <property type="entry name" value="P-loop containing nucleotide triphosphate hydrolases"/>
    <property type="match status" value="1"/>
</dbReference>
<sequence length="976" mass="112894">MDPATGVAIGSTVLELEKRAQNTIIRHVKYITDFKNNMIDFLEKLELFEARINDIQEMVYAYRRNLQEPRNEVKVFLKRCTEFKEKYAGDLENLKGLNLESMKYFSRYKLSKKAINLEKRMTKLMLNMRISIEFAALNPPPEAVVKINNKYVEGLNSVEKNKADIISAIKDVNTVVIGLYGMGGIGKTTLIQQINNEFKNDPHIRFTYVIMVTVSYSPNIKKLQDQIGERVGLNFQGIESETVRARRLLERLEKEKSIMIILDDVWNALDLNTIGIPRDNGENKCCKIILTTRYEDVCTQMNASTKILMACLNRNEAWNLFKSYSGVFESDSTRKIAEDVCKECAGLPLAISVVASTLRHKKRETVWSNFLSKMKESNFKELGGLFPEDYEIYVNDLMCYGLGEGFVTCGENVSSLDYTLILIEELKSRGLLLDVEGRDEMFVKMHDVVRHVAISIARNDEKLDFYSNFKDLTKWPEGGESETIKRISLMENSIRHIVDHNPKFHGKRMKSLLLNGNMSLETIADDFFEEMDDLHILDMNNTGLISLPTSFQKLMKLRVLMIYNLQAYLPARISLRDHLLSKKDLVVLILGNSRIPELTKEFGELVHLKVLDFTDTIIDIIRPNVLSKLKKLEQLRMLGSFNQWNIESNKDGNFVSFYELGSLERLYTLEVEVFDEKFAMSSKEELLNFLSSLKFFRISVNDIVPNRSYHEPDKRLLLRSNEVSESVSNWIMVLMKKAEKLHLNGCNISKQFLRDKIFGYSYNFKYLQLTRCKTSKVLIEFSENKDCDAVILPKLKNIILDELDEMENIFIIPIEIPVGSFQSLKEISIENCQALRSIFPWNVAVCLVHLEYLRVRNCSSLEYVIVMGKEDNSDYYNNGQNLKSLLWQQESEKRMEMELSSLMYLGVFNCPKLKRLFFGEKSAPELPTFHCSSEEWFDELQWEDEQAASRFKSIVRFDAVEGRASSRPLKTKRLNI</sequence>
<comment type="caution">
    <text evidence="5">The sequence shown here is derived from an EMBL/GenBank/DDBJ whole genome shotgun (WGS) entry which is preliminary data.</text>
</comment>
<dbReference type="AlphaFoldDB" id="A0A0K9NJ90"/>
<dbReference type="Gene3D" id="1.10.8.430">
    <property type="entry name" value="Helical domain of apoptotic protease-activating factors"/>
    <property type="match status" value="1"/>
</dbReference>
<dbReference type="PANTHER" id="PTHR33463">
    <property type="entry name" value="NB-ARC DOMAIN-CONTAINING PROTEIN-RELATED"/>
    <property type="match status" value="1"/>
</dbReference>
<comment type="similarity">
    <text evidence="1">Belongs to the disease resistance NB-LRR family.</text>
</comment>
<dbReference type="InterPro" id="IPR057135">
    <property type="entry name" value="At4g27190-like_LRR"/>
</dbReference>
<dbReference type="InterPro" id="IPR042197">
    <property type="entry name" value="Apaf_helical"/>
</dbReference>
<dbReference type="InterPro" id="IPR050905">
    <property type="entry name" value="Plant_NBS-LRR"/>
</dbReference>
<dbReference type="Pfam" id="PF00931">
    <property type="entry name" value="NB-ARC"/>
    <property type="match status" value="1"/>
</dbReference>
<dbReference type="EMBL" id="LFYR01002125">
    <property type="protein sequence ID" value="KMZ56834.1"/>
    <property type="molecule type" value="Genomic_DNA"/>
</dbReference>
<evidence type="ECO:0000313" key="6">
    <source>
        <dbReference type="Proteomes" id="UP000036987"/>
    </source>
</evidence>
<keyword evidence="2" id="KW-0611">Plant defense</keyword>
<protein>
    <submittedName>
        <fullName evidence="5">NB-ARC domain-containing disease resistance protein</fullName>
    </submittedName>
</protein>
<dbReference type="PRINTS" id="PR00364">
    <property type="entry name" value="DISEASERSIST"/>
</dbReference>
<dbReference type="OMA" id="IAGEREW"/>
<dbReference type="SMART" id="SM00382">
    <property type="entry name" value="AAA"/>
    <property type="match status" value="1"/>
</dbReference>
<dbReference type="InterPro" id="IPR027417">
    <property type="entry name" value="P-loop_NTPase"/>
</dbReference>
<dbReference type="InterPro" id="IPR002182">
    <property type="entry name" value="NB-ARC"/>
</dbReference>
<dbReference type="SUPFAM" id="SSF52058">
    <property type="entry name" value="L domain-like"/>
    <property type="match status" value="1"/>
</dbReference>
<evidence type="ECO:0000256" key="1">
    <source>
        <dbReference type="ARBA" id="ARBA00008894"/>
    </source>
</evidence>
<dbReference type="GO" id="GO:0005524">
    <property type="term" value="F:ATP binding"/>
    <property type="evidence" value="ECO:0007669"/>
    <property type="project" value="UniProtKB-KW"/>
</dbReference>
<dbReference type="SUPFAM" id="SSF52540">
    <property type="entry name" value="P-loop containing nucleoside triphosphate hydrolases"/>
    <property type="match status" value="1"/>
</dbReference>
<dbReference type="Pfam" id="PF23247">
    <property type="entry name" value="LRR_RPS2"/>
    <property type="match status" value="1"/>
</dbReference>
<dbReference type="PANTHER" id="PTHR33463:SF204">
    <property type="entry name" value="NB-ARC DOMAIN-CONTAINING PROTEIN"/>
    <property type="match status" value="1"/>
</dbReference>
<dbReference type="STRING" id="29655.A0A0K9NJ90"/>
<evidence type="ECO:0000313" key="5">
    <source>
        <dbReference type="EMBL" id="KMZ56834.1"/>
    </source>
</evidence>